<evidence type="ECO:0000256" key="7">
    <source>
        <dbReference type="ARBA" id="ARBA00023211"/>
    </source>
</evidence>
<dbReference type="InterPro" id="IPR036075">
    <property type="entry name" value="ARMT-1-like_metal-bd_sf"/>
</dbReference>
<comment type="catalytic activity">
    <reaction evidence="9 10">
        <text>beta-D-fructose 6-phosphate = dihydroxyacetone + D-glyceraldehyde 3-phosphate</text>
        <dbReference type="Rhea" id="RHEA:28002"/>
        <dbReference type="ChEBI" id="CHEBI:16016"/>
        <dbReference type="ChEBI" id="CHEBI:57634"/>
        <dbReference type="ChEBI" id="CHEBI:59776"/>
    </reaction>
</comment>
<name>A0A0K2UYU0_LEPSM</name>
<dbReference type="PANTHER" id="PTHR12260">
    <property type="entry name" value="DAMAGE-CONTROL PHOSPHATASE ARMT1"/>
    <property type="match status" value="1"/>
</dbReference>
<evidence type="ECO:0000256" key="5">
    <source>
        <dbReference type="ARBA" id="ARBA00022723"/>
    </source>
</evidence>
<sequence>MEKGHPPLGEPLCGRFTDSFAYVTLKDRLPVIIAKVVDSLVVQRNVILKDSSFTIDDIKNVIERLSGLRYELTTNKPLKPFVDKAPDVEIWNNYLTEEKNNSTTDVNWFGTRWLYAETYAYRRIFEAFQLTPPFAKYDYFKHLKCQQLESSLPSMEVFSNIFKIDLKQKSPHSVKDLFSVFIMLSLWGNQCDLSLSSGAVNETALDYDSLVSQQKTQLLINDLPKVWEYVNSNSEETIDIVLDNSGFEWFTDLYLADFLISNALAKHIRFHVKAIPWFVSDVTSNGFDWMFEFMSHHESLIDLVTKWESYLENGIWSIKTDPFWTYPHSYDKLMEINESLYSMLSQSKLVIFKGDLNYRKCVGDRNWDPTYSFVDAIQGLQSLSVLCLRTLKADTVVGIDKKVMESTQEKDKNWMINGNSPKAQGL</sequence>
<dbReference type="PANTHER" id="PTHR12260:SF6">
    <property type="entry name" value="DAMAGE-CONTROL PHOSPHATASE ARMT1"/>
    <property type="match status" value="1"/>
</dbReference>
<keyword evidence="4" id="KW-0533">Nickel</keyword>
<dbReference type="Pfam" id="PF01937">
    <property type="entry name" value="ARMT1-like_dom"/>
    <property type="match status" value="1"/>
</dbReference>
<keyword evidence="7 10" id="KW-0464">Manganese</keyword>
<dbReference type="GO" id="GO:0032259">
    <property type="term" value="P:methylation"/>
    <property type="evidence" value="ECO:0007669"/>
    <property type="project" value="UniProtKB-KW"/>
</dbReference>
<organism evidence="12">
    <name type="scientific">Lepeophtheirus salmonis</name>
    <name type="common">Salmon louse</name>
    <name type="synonym">Caligus salmonis</name>
    <dbReference type="NCBI Taxonomy" id="72036"/>
    <lineage>
        <taxon>Eukaryota</taxon>
        <taxon>Metazoa</taxon>
        <taxon>Ecdysozoa</taxon>
        <taxon>Arthropoda</taxon>
        <taxon>Crustacea</taxon>
        <taxon>Multicrustacea</taxon>
        <taxon>Hexanauplia</taxon>
        <taxon>Copepoda</taxon>
        <taxon>Siphonostomatoida</taxon>
        <taxon>Caligidae</taxon>
        <taxon>Lepeophtheirus</taxon>
    </lineage>
</organism>
<keyword evidence="10" id="KW-0489">Methyltransferase</keyword>
<dbReference type="FunFam" id="3.40.50.10880:FF:000005">
    <property type="entry name" value="DUF89-domain-containing protein"/>
    <property type="match status" value="1"/>
</dbReference>
<comment type="catalytic activity">
    <reaction evidence="2 10">
        <text>beta-D-fructose 1-phosphate + H2O = D-fructose + phosphate</text>
        <dbReference type="Rhea" id="RHEA:35603"/>
        <dbReference type="ChEBI" id="CHEBI:15377"/>
        <dbReference type="ChEBI" id="CHEBI:37721"/>
        <dbReference type="ChEBI" id="CHEBI:43474"/>
        <dbReference type="ChEBI" id="CHEBI:138881"/>
    </reaction>
</comment>
<evidence type="ECO:0000259" key="11">
    <source>
        <dbReference type="Pfam" id="PF01937"/>
    </source>
</evidence>
<protein>
    <recommendedName>
        <fullName evidence="10">Sugar phosphate phosphatase</fullName>
        <ecNumber evidence="10">2.1.1.-</ecNumber>
        <ecNumber evidence="10">3.1.3.-</ecNumber>
    </recommendedName>
</protein>
<dbReference type="InterPro" id="IPR039763">
    <property type="entry name" value="ARMT1"/>
</dbReference>
<accession>A0A0K2UYU0</accession>
<dbReference type="GO" id="GO:0046872">
    <property type="term" value="F:metal ion binding"/>
    <property type="evidence" value="ECO:0007669"/>
    <property type="project" value="UniProtKB-UniRule"/>
</dbReference>
<comment type="cofactor">
    <cofactor evidence="10">
        <name>Mn(2+)</name>
        <dbReference type="ChEBI" id="CHEBI:29035"/>
    </cofactor>
    <cofactor evidence="10">
        <name>Ni(2+)</name>
        <dbReference type="ChEBI" id="CHEBI:49786"/>
    </cofactor>
</comment>
<dbReference type="GO" id="GO:0005634">
    <property type="term" value="C:nucleus"/>
    <property type="evidence" value="ECO:0007669"/>
    <property type="project" value="TreeGrafter"/>
</dbReference>
<dbReference type="Gene3D" id="3.40.50.10880">
    <property type="entry name" value="Uncharacterised protein PF01937, DUF89, domain 3"/>
    <property type="match status" value="1"/>
</dbReference>
<keyword evidence="6 10" id="KW-0378">Hydrolase</keyword>
<evidence type="ECO:0000256" key="8">
    <source>
        <dbReference type="ARBA" id="ARBA00045980"/>
    </source>
</evidence>
<dbReference type="OrthoDB" id="541375at2759"/>
<comment type="function">
    <text evidence="8 10">Metal-dependent phosphatase that shows phosphatase activity against several substrates, including fructose-1-phosphate and fructose-6-phosphate. Its preference for fructose-1-phosphate, a strong glycating agent that causes DNA damage rather than a canonical yeast metabolite, suggests a damage-control function in hexose phosphate metabolism. Has also been shown to have O-methyltransferase activity that methylates glutamate residues of target proteins to form gamma-glutamyl methyl ester residues. Possibly methylates PCNA, suggesting it is involved in the DNA damage response.</text>
</comment>
<evidence type="ECO:0000256" key="4">
    <source>
        <dbReference type="ARBA" id="ARBA00022596"/>
    </source>
</evidence>
<evidence type="ECO:0000256" key="1">
    <source>
        <dbReference type="ARBA" id="ARBA00000807"/>
    </source>
</evidence>
<proteinExistence type="inferred from homology"/>
<dbReference type="GO" id="GO:0016462">
    <property type="term" value="F:pyrophosphatase activity"/>
    <property type="evidence" value="ECO:0007669"/>
    <property type="project" value="UniProtKB-ARBA"/>
</dbReference>
<dbReference type="EC" id="3.1.3.-" evidence="10"/>
<evidence type="ECO:0000256" key="9">
    <source>
        <dbReference type="ARBA" id="ARBA00048809"/>
    </source>
</evidence>
<dbReference type="GO" id="GO:0006974">
    <property type="term" value="P:DNA damage response"/>
    <property type="evidence" value="ECO:0007669"/>
    <property type="project" value="TreeGrafter"/>
</dbReference>
<evidence type="ECO:0000256" key="6">
    <source>
        <dbReference type="ARBA" id="ARBA00022801"/>
    </source>
</evidence>
<dbReference type="EC" id="2.1.1.-" evidence="10"/>
<comment type="similarity">
    <text evidence="3 10">Belongs to the damage-control phosphatase family. Sugar phosphate phosphatase III subfamily.</text>
</comment>
<dbReference type="InterPro" id="IPR002791">
    <property type="entry name" value="ARMT1-like_metal-bd"/>
</dbReference>
<dbReference type="EMBL" id="HACA01026062">
    <property type="protein sequence ID" value="CDW43423.1"/>
    <property type="molecule type" value="Transcribed_RNA"/>
</dbReference>
<dbReference type="GO" id="GO:0097023">
    <property type="term" value="F:fructose 6-phosphate aldolase activity"/>
    <property type="evidence" value="ECO:0007669"/>
    <property type="project" value="RHEA"/>
</dbReference>
<evidence type="ECO:0000313" key="12">
    <source>
        <dbReference type="EMBL" id="CDW43423.1"/>
    </source>
</evidence>
<reference evidence="12" key="1">
    <citation type="submission" date="2014-05" db="EMBL/GenBank/DDBJ databases">
        <authorList>
            <person name="Chronopoulou M."/>
        </authorList>
    </citation>
    <scope>NUCLEOTIDE SEQUENCE</scope>
    <source>
        <tissue evidence="12">Whole organism</tissue>
    </source>
</reference>
<dbReference type="GO" id="GO:0030643">
    <property type="term" value="P:intracellular phosphate ion homeostasis"/>
    <property type="evidence" value="ECO:0007669"/>
    <property type="project" value="UniProtKB-ARBA"/>
</dbReference>
<evidence type="ECO:0000256" key="3">
    <source>
        <dbReference type="ARBA" id="ARBA00009519"/>
    </source>
</evidence>
<comment type="catalytic activity">
    <reaction evidence="1 10">
        <text>L-glutamyl-[protein] + S-adenosyl-L-methionine = [protein]-L-glutamate 5-O-methyl ester + S-adenosyl-L-homocysteine</text>
        <dbReference type="Rhea" id="RHEA:24452"/>
        <dbReference type="Rhea" id="RHEA-COMP:10208"/>
        <dbReference type="Rhea" id="RHEA-COMP:10311"/>
        <dbReference type="ChEBI" id="CHEBI:29973"/>
        <dbReference type="ChEBI" id="CHEBI:57856"/>
        <dbReference type="ChEBI" id="CHEBI:59789"/>
        <dbReference type="ChEBI" id="CHEBI:82795"/>
    </reaction>
</comment>
<keyword evidence="5 10" id="KW-0479">Metal-binding</keyword>
<comment type="domain">
    <text evidence="10">Subfamily III proteins have a conserved RTxK motif about 40-50 residues from the C-terminus; the threonine may be replaced by serine or cysteine.</text>
</comment>
<evidence type="ECO:0000256" key="2">
    <source>
        <dbReference type="ARBA" id="ARBA00001326"/>
    </source>
</evidence>
<dbReference type="GO" id="GO:0103026">
    <property type="term" value="F:fructose-1-phosphatase activity"/>
    <property type="evidence" value="ECO:0007669"/>
    <property type="project" value="RHEA"/>
</dbReference>
<keyword evidence="10" id="KW-0808">Transferase</keyword>
<dbReference type="GO" id="GO:0008983">
    <property type="term" value="F:protein-glutamate O-methyltransferase activity"/>
    <property type="evidence" value="ECO:0007669"/>
    <property type="project" value="RHEA"/>
</dbReference>
<dbReference type="Gene3D" id="1.20.930.60">
    <property type="match status" value="1"/>
</dbReference>
<dbReference type="AlphaFoldDB" id="A0A0K2UYU0"/>
<dbReference type="SUPFAM" id="SSF111321">
    <property type="entry name" value="AF1104-like"/>
    <property type="match status" value="1"/>
</dbReference>
<feature type="domain" description="Damage-control phosphatase ARMT1-like metal-binding" evidence="11">
    <location>
        <begin position="24"/>
        <end position="401"/>
    </location>
</feature>
<evidence type="ECO:0000256" key="10">
    <source>
        <dbReference type="RuleBase" id="RU367030"/>
    </source>
</evidence>